<protein>
    <submittedName>
        <fullName evidence="3">Histidine kinase</fullName>
    </submittedName>
</protein>
<dbReference type="AlphaFoldDB" id="A0A1W2GN77"/>
<feature type="domain" description="Signal transduction histidine kinase internal region" evidence="2">
    <location>
        <begin position="173"/>
        <end position="251"/>
    </location>
</feature>
<feature type="transmembrane region" description="Helical" evidence="1">
    <location>
        <begin position="95"/>
        <end position="115"/>
    </location>
</feature>
<dbReference type="PANTHER" id="PTHR34220">
    <property type="entry name" value="SENSOR HISTIDINE KINASE YPDA"/>
    <property type="match status" value="1"/>
</dbReference>
<keyword evidence="1" id="KW-0472">Membrane</keyword>
<reference evidence="3 4" key="1">
    <citation type="submission" date="2017-04" db="EMBL/GenBank/DDBJ databases">
        <authorList>
            <person name="Afonso C.L."/>
            <person name="Miller P.J."/>
            <person name="Scott M.A."/>
            <person name="Spackman E."/>
            <person name="Goraichik I."/>
            <person name="Dimitrov K.M."/>
            <person name="Suarez D.L."/>
            <person name="Swayne D.E."/>
        </authorList>
    </citation>
    <scope>NUCLEOTIDE SEQUENCE [LARGE SCALE GENOMIC DNA]</scope>
    <source>
        <strain evidence="3 4">DSM 26133</strain>
    </source>
</reference>
<evidence type="ECO:0000313" key="4">
    <source>
        <dbReference type="Proteomes" id="UP000192472"/>
    </source>
</evidence>
<accession>A0A1W2GN77</accession>
<organism evidence="3 4">
    <name type="scientific">Reichenbachiella faecimaris</name>
    <dbReference type="NCBI Taxonomy" id="692418"/>
    <lineage>
        <taxon>Bacteria</taxon>
        <taxon>Pseudomonadati</taxon>
        <taxon>Bacteroidota</taxon>
        <taxon>Cytophagia</taxon>
        <taxon>Cytophagales</taxon>
        <taxon>Reichenbachiellaceae</taxon>
        <taxon>Reichenbachiella</taxon>
    </lineage>
</organism>
<dbReference type="InterPro" id="IPR036890">
    <property type="entry name" value="HATPase_C_sf"/>
</dbReference>
<proteinExistence type="predicted"/>
<evidence type="ECO:0000256" key="1">
    <source>
        <dbReference type="SAM" id="Phobius"/>
    </source>
</evidence>
<feature type="transmembrane region" description="Helical" evidence="1">
    <location>
        <begin position="56"/>
        <end position="74"/>
    </location>
</feature>
<keyword evidence="1" id="KW-1133">Transmembrane helix</keyword>
<dbReference type="STRING" id="692418.SAMN04488029_3640"/>
<dbReference type="InterPro" id="IPR050640">
    <property type="entry name" value="Bact_2-comp_sensor_kinase"/>
</dbReference>
<dbReference type="EMBL" id="FWYF01000004">
    <property type="protein sequence ID" value="SMD38115.1"/>
    <property type="molecule type" value="Genomic_DNA"/>
</dbReference>
<dbReference type="OrthoDB" id="927174at2"/>
<feature type="transmembrane region" description="Helical" evidence="1">
    <location>
        <begin position="127"/>
        <end position="146"/>
    </location>
</feature>
<dbReference type="GO" id="GO:0016020">
    <property type="term" value="C:membrane"/>
    <property type="evidence" value="ECO:0007669"/>
    <property type="project" value="InterPro"/>
</dbReference>
<dbReference type="RefSeq" id="WP_084374262.1">
    <property type="nucleotide sequence ID" value="NZ_FWYF01000004.1"/>
</dbReference>
<evidence type="ECO:0000259" key="2">
    <source>
        <dbReference type="Pfam" id="PF06580"/>
    </source>
</evidence>
<dbReference type="PANTHER" id="PTHR34220:SF7">
    <property type="entry name" value="SENSOR HISTIDINE KINASE YPDA"/>
    <property type="match status" value="1"/>
</dbReference>
<dbReference type="Gene3D" id="3.30.565.10">
    <property type="entry name" value="Histidine kinase-like ATPase, C-terminal domain"/>
    <property type="match status" value="1"/>
</dbReference>
<gene>
    <name evidence="3" type="ORF">SAMN04488029_3640</name>
</gene>
<dbReference type="GO" id="GO:0000155">
    <property type="term" value="F:phosphorelay sensor kinase activity"/>
    <property type="evidence" value="ECO:0007669"/>
    <property type="project" value="InterPro"/>
</dbReference>
<keyword evidence="3" id="KW-0418">Kinase</keyword>
<keyword evidence="3" id="KW-0808">Transferase</keyword>
<evidence type="ECO:0000313" key="3">
    <source>
        <dbReference type="EMBL" id="SMD38115.1"/>
    </source>
</evidence>
<keyword evidence="1" id="KW-0812">Transmembrane</keyword>
<keyword evidence="4" id="KW-1185">Reference proteome</keyword>
<name>A0A1W2GN77_REIFA</name>
<dbReference type="InterPro" id="IPR010559">
    <property type="entry name" value="Sig_transdc_His_kin_internal"/>
</dbReference>
<dbReference type="Pfam" id="PF06580">
    <property type="entry name" value="His_kinase"/>
    <property type="match status" value="1"/>
</dbReference>
<feature type="transmembrane region" description="Helical" evidence="1">
    <location>
        <begin position="18"/>
        <end position="36"/>
    </location>
</feature>
<dbReference type="Proteomes" id="UP000192472">
    <property type="component" value="Unassembled WGS sequence"/>
</dbReference>
<sequence length="358" mass="41292">MASITHCSSISKHPKELINSWFTIPFIGALVITLIYDFNNLKSQEYGVFVQSWSVSYAFWTVLANGNSIIIYLIDKRWTWLDHPYRRAAIGITSILIYTPIASLLIIYCFVEFVLDVRFQIVLENKSIFSLLMVPMGITILVALWGHGRVFFIEWRQAAIDVERLKNENLKSKFETLKTQVNPHFLFNSLNALTSLVYADQSKAVEFIQKLSQVYRYVLDHQNDEVVPLQTEVDFLKSFVYLNTIRFGDNFEVVYKNMDTFLVNENIPPVTLQMLIENCIKHNEISKKNQLKITVERKDDRISVDNNINLITSAKQDSSGLGLSNIISRYEMLSDQKVEVIHSKDSFEVIVPILSLES</sequence>